<gene>
    <name evidence="1" type="ORF">H6G95_34820</name>
</gene>
<comment type="caution">
    <text evidence="1">The sequence shown here is derived from an EMBL/GenBank/DDBJ whole genome shotgun (WGS) entry which is preliminary data.</text>
</comment>
<protein>
    <submittedName>
        <fullName evidence="1">Uncharacterized protein</fullName>
    </submittedName>
</protein>
<sequence length="92" mass="10413">MTKSDEEEELAPEPCQHMQFLDCNSDVGRVIFECYHCKQGIISEYTGDPVMGEYKGRPSVIFTKVKCPNCEQTAIRLQAREVLSTTAIPSPW</sequence>
<proteinExistence type="predicted"/>
<dbReference type="Proteomes" id="UP000604661">
    <property type="component" value="Unassembled WGS sequence"/>
</dbReference>
<keyword evidence="2" id="KW-1185">Reference proteome</keyword>
<evidence type="ECO:0000313" key="1">
    <source>
        <dbReference type="EMBL" id="MBD2565647.1"/>
    </source>
</evidence>
<evidence type="ECO:0000313" key="2">
    <source>
        <dbReference type="Proteomes" id="UP000604661"/>
    </source>
</evidence>
<dbReference type="EMBL" id="JACJTE010000100">
    <property type="protein sequence ID" value="MBD2565647.1"/>
    <property type="molecule type" value="Genomic_DNA"/>
</dbReference>
<accession>A0ABR8F625</accession>
<name>A0ABR8F625_NOSLI</name>
<reference evidence="1 2" key="1">
    <citation type="journal article" date="2020" name="ISME J.">
        <title>Comparative genomics reveals insights into cyanobacterial evolution and habitat adaptation.</title>
        <authorList>
            <person name="Chen M.Y."/>
            <person name="Teng W.K."/>
            <person name="Zhao L."/>
            <person name="Hu C.X."/>
            <person name="Zhou Y.K."/>
            <person name="Han B.P."/>
            <person name="Song L.R."/>
            <person name="Shu W.S."/>
        </authorList>
    </citation>
    <scope>NUCLEOTIDE SEQUENCE [LARGE SCALE GENOMIC DNA]</scope>
    <source>
        <strain evidence="1 2">FACHB-391</strain>
    </source>
</reference>
<organism evidence="1 2">
    <name type="scientific">Nostoc linckia FACHB-391</name>
    <dbReference type="NCBI Taxonomy" id="2692906"/>
    <lineage>
        <taxon>Bacteria</taxon>
        <taxon>Bacillati</taxon>
        <taxon>Cyanobacteriota</taxon>
        <taxon>Cyanophyceae</taxon>
        <taxon>Nostocales</taxon>
        <taxon>Nostocaceae</taxon>
        <taxon>Nostoc</taxon>
    </lineage>
</organism>